<feature type="domain" description="Zn(2)-C6 fungal-type" evidence="6">
    <location>
        <begin position="14"/>
        <end position="44"/>
    </location>
</feature>
<evidence type="ECO:0000313" key="7">
    <source>
        <dbReference type="EMBL" id="KNB13840.1"/>
    </source>
</evidence>
<gene>
    <name evidence="7" type="ORF">FOXG_20945</name>
    <name evidence="8" type="ORF">FOXG_21362</name>
</gene>
<dbReference type="OrthoDB" id="2406834at2759"/>
<comment type="subcellular location">
    <subcellularLocation>
        <location evidence="1">Nucleus</location>
    </subcellularLocation>
</comment>
<dbReference type="InterPro" id="IPR001138">
    <property type="entry name" value="Zn2Cys6_DnaBD"/>
</dbReference>
<dbReference type="VEuPathDB" id="FungiDB:FOXG_21362"/>
<keyword evidence="4" id="KW-0539">Nucleus</keyword>
<organism evidence="7 9">
    <name type="scientific">Fusarium oxysporum f. sp. lycopersici (strain 4287 / CBS 123668 / FGSC 9935 / NRRL 34936)</name>
    <name type="common">Fusarium vascular wilt of tomato</name>
    <dbReference type="NCBI Taxonomy" id="426428"/>
    <lineage>
        <taxon>Eukaryota</taxon>
        <taxon>Fungi</taxon>
        <taxon>Dikarya</taxon>
        <taxon>Ascomycota</taxon>
        <taxon>Pezizomycotina</taxon>
        <taxon>Sordariomycetes</taxon>
        <taxon>Hypocreomycetidae</taxon>
        <taxon>Hypocreales</taxon>
        <taxon>Nectriaceae</taxon>
        <taxon>Fusarium</taxon>
        <taxon>Fusarium oxysporum species complex</taxon>
    </lineage>
</organism>
<dbReference type="RefSeq" id="XP_018253565.1">
    <property type="nucleotide sequence ID" value="XM_018401696.1"/>
</dbReference>
<dbReference type="CDD" id="cd00067">
    <property type="entry name" value="GAL4"/>
    <property type="match status" value="1"/>
</dbReference>
<keyword evidence="2" id="KW-0479">Metal-binding</keyword>
<protein>
    <recommendedName>
        <fullName evidence="6">Zn(2)-C6 fungal-type domain-containing protein</fullName>
    </recommendedName>
</protein>
<dbReference type="EMBL" id="DS231713">
    <property type="protein sequence ID" value="KNB13840.1"/>
    <property type="molecule type" value="Genomic_DNA"/>
</dbReference>
<dbReference type="Gene3D" id="4.10.240.10">
    <property type="entry name" value="Zn(2)-C6 fungal-type DNA-binding domain"/>
    <property type="match status" value="1"/>
</dbReference>
<dbReference type="Pfam" id="PF04082">
    <property type="entry name" value="Fungal_trans"/>
    <property type="match status" value="1"/>
</dbReference>
<proteinExistence type="predicted"/>
<dbReference type="SUPFAM" id="SSF57701">
    <property type="entry name" value="Zn2/Cys6 DNA-binding domain"/>
    <property type="match status" value="1"/>
</dbReference>
<dbReference type="Pfam" id="PF00172">
    <property type="entry name" value="Zn_clus"/>
    <property type="match status" value="1"/>
</dbReference>
<dbReference type="GeneID" id="28961651"/>
<dbReference type="RefSeq" id="XP_018251885.1">
    <property type="nucleotide sequence ID" value="XM_018401272.1"/>
</dbReference>
<dbReference type="CDD" id="cd12148">
    <property type="entry name" value="fungal_TF_MHR"/>
    <property type="match status" value="1"/>
</dbReference>
<keyword evidence="3" id="KW-0238">DNA-binding</keyword>
<feature type="compositionally biased region" description="Polar residues" evidence="5">
    <location>
        <begin position="89"/>
        <end position="99"/>
    </location>
</feature>
<dbReference type="Proteomes" id="UP000009097">
    <property type="component" value="Unassembled WGS sequence"/>
</dbReference>
<dbReference type="PANTHER" id="PTHR46910:SF3">
    <property type="entry name" value="HALOTOLERANCE PROTEIN 9-RELATED"/>
    <property type="match status" value="1"/>
</dbReference>
<evidence type="ECO:0000256" key="3">
    <source>
        <dbReference type="ARBA" id="ARBA00023125"/>
    </source>
</evidence>
<dbReference type="GO" id="GO:0008270">
    <property type="term" value="F:zinc ion binding"/>
    <property type="evidence" value="ECO:0007669"/>
    <property type="project" value="InterPro"/>
</dbReference>
<feature type="region of interest" description="Disordered" evidence="5">
    <location>
        <begin position="71"/>
        <end position="99"/>
    </location>
</feature>
<dbReference type="VEuPathDB" id="FungiDB:FOXG_20945"/>
<dbReference type="EMBL" id="DS231716">
    <property type="protein sequence ID" value="KNB15520.1"/>
    <property type="molecule type" value="Genomic_DNA"/>
</dbReference>
<reference evidence="7" key="1">
    <citation type="submission" date="2007-04" db="EMBL/GenBank/DDBJ databases">
        <authorList>
            <consortium name="The Broad Institute Genome Sequencing Platform"/>
            <person name="Birren B."/>
            <person name="Lander E."/>
            <person name="Galagan J."/>
            <person name="Nusbaum C."/>
            <person name="Devon K."/>
            <person name="Ma L.-J."/>
            <person name="Jaffe D."/>
            <person name="Butler J."/>
            <person name="Alvarez P."/>
            <person name="Gnerre S."/>
            <person name="Grabherr M."/>
            <person name="Kleber M."/>
            <person name="Mauceli E."/>
            <person name="Brockman W."/>
            <person name="MacCallum I.A."/>
            <person name="Young S."/>
            <person name="LaButti K."/>
            <person name="DeCaprio D."/>
            <person name="Crawford M."/>
            <person name="Koehrsen M."/>
            <person name="Engels R."/>
            <person name="Montgomery P."/>
            <person name="Pearson M."/>
            <person name="Howarth C."/>
            <person name="Larson L."/>
            <person name="White J."/>
            <person name="O'Leary S."/>
            <person name="Kodira C."/>
            <person name="Zeng Q."/>
            <person name="Yandava C."/>
            <person name="Alvarado L."/>
            <person name="Kistler C."/>
            <person name="Shim W.-B."/>
            <person name="Kang S."/>
            <person name="Woloshuk C."/>
        </authorList>
    </citation>
    <scope>NUCLEOTIDE SEQUENCE</scope>
    <source>
        <strain evidence="7">4287</strain>
    </source>
</reference>
<dbReference type="PROSITE" id="PS00463">
    <property type="entry name" value="ZN2_CY6_FUNGAL_1"/>
    <property type="match status" value="1"/>
</dbReference>
<dbReference type="KEGG" id="fox:FOXG_21362"/>
<dbReference type="GO" id="GO:0003677">
    <property type="term" value="F:DNA binding"/>
    <property type="evidence" value="ECO:0007669"/>
    <property type="project" value="UniProtKB-KW"/>
</dbReference>
<reference evidence="7" key="2">
    <citation type="journal article" date="2010" name="Nature">
        <title>Comparative genomics reveals mobile pathogenicity chromosomes in Fusarium.</title>
        <authorList>
            <person name="Ma L.J."/>
            <person name="van der Does H.C."/>
            <person name="Borkovich K.A."/>
            <person name="Coleman J.J."/>
            <person name="Daboussi M.J."/>
            <person name="Di Pietro A."/>
            <person name="Dufresne M."/>
            <person name="Freitag M."/>
            <person name="Grabherr M."/>
            <person name="Henrissat B."/>
            <person name="Houterman P.M."/>
            <person name="Kang S."/>
            <person name="Shim W.B."/>
            <person name="Woloshuk C."/>
            <person name="Xie X."/>
            <person name="Xu J.R."/>
            <person name="Antoniw J."/>
            <person name="Baker S.E."/>
            <person name="Bluhm B.H."/>
            <person name="Breakspear A."/>
            <person name="Brown D.W."/>
            <person name="Butchko R.A."/>
            <person name="Chapman S."/>
            <person name="Coulson R."/>
            <person name="Coutinho P.M."/>
            <person name="Danchin E.G."/>
            <person name="Diener A."/>
            <person name="Gale L.R."/>
            <person name="Gardiner D.M."/>
            <person name="Goff S."/>
            <person name="Hammond-Kosack K.E."/>
            <person name="Hilburn K."/>
            <person name="Hua-Van A."/>
            <person name="Jonkers W."/>
            <person name="Kazan K."/>
            <person name="Kodira C.D."/>
            <person name="Koehrsen M."/>
            <person name="Kumar L."/>
            <person name="Lee Y.H."/>
            <person name="Li L."/>
            <person name="Manners J.M."/>
            <person name="Miranda-Saavedra D."/>
            <person name="Mukherjee M."/>
            <person name="Park G."/>
            <person name="Park J."/>
            <person name="Park S.Y."/>
            <person name="Proctor R.H."/>
            <person name="Regev A."/>
            <person name="Ruiz-Roldan M.C."/>
            <person name="Sain D."/>
            <person name="Sakthikumar S."/>
            <person name="Sykes S."/>
            <person name="Schwartz D.C."/>
            <person name="Turgeon B.G."/>
            <person name="Wapinski I."/>
            <person name="Yoder O."/>
            <person name="Young S."/>
            <person name="Zeng Q."/>
            <person name="Zhou S."/>
            <person name="Galagan J."/>
            <person name="Cuomo C.A."/>
            <person name="Kistler H.C."/>
            <person name="Rep M."/>
        </authorList>
    </citation>
    <scope>NUCLEOTIDE SEQUENCE [LARGE SCALE GENOMIC DNA]</scope>
    <source>
        <strain evidence="7">4287</strain>
    </source>
</reference>
<dbReference type="GO" id="GO:0006351">
    <property type="term" value="P:DNA-templated transcription"/>
    <property type="evidence" value="ECO:0007669"/>
    <property type="project" value="InterPro"/>
</dbReference>
<accession>A0A0J9VT66</accession>
<evidence type="ECO:0000256" key="4">
    <source>
        <dbReference type="ARBA" id="ARBA00023242"/>
    </source>
</evidence>
<dbReference type="GeneID" id="28962068"/>
<name>A0A0J9VT66_FUSO4</name>
<dbReference type="PROSITE" id="PS50048">
    <property type="entry name" value="ZN2_CY6_FUNGAL_2"/>
    <property type="match status" value="1"/>
</dbReference>
<dbReference type="GO" id="GO:0000981">
    <property type="term" value="F:DNA-binding transcription factor activity, RNA polymerase II-specific"/>
    <property type="evidence" value="ECO:0007669"/>
    <property type="project" value="InterPro"/>
</dbReference>
<dbReference type="SMART" id="SM00066">
    <property type="entry name" value="GAL4"/>
    <property type="match status" value="1"/>
</dbReference>
<evidence type="ECO:0000256" key="2">
    <source>
        <dbReference type="ARBA" id="ARBA00022723"/>
    </source>
</evidence>
<dbReference type="InterPro" id="IPR050987">
    <property type="entry name" value="AtrR-like"/>
</dbReference>
<dbReference type="GO" id="GO:0005634">
    <property type="term" value="C:nucleus"/>
    <property type="evidence" value="ECO:0007669"/>
    <property type="project" value="UniProtKB-SubCell"/>
</dbReference>
<dbReference type="KEGG" id="fox:FOXG_20945"/>
<evidence type="ECO:0000256" key="1">
    <source>
        <dbReference type="ARBA" id="ARBA00004123"/>
    </source>
</evidence>
<dbReference type="PANTHER" id="PTHR46910">
    <property type="entry name" value="TRANSCRIPTION FACTOR PDR1"/>
    <property type="match status" value="1"/>
</dbReference>
<dbReference type="InterPro" id="IPR007219">
    <property type="entry name" value="XnlR_reg_dom"/>
</dbReference>
<evidence type="ECO:0000313" key="9">
    <source>
        <dbReference type="Proteomes" id="UP000009097"/>
    </source>
</evidence>
<dbReference type="AlphaFoldDB" id="A0A0J9VT66"/>
<evidence type="ECO:0000313" key="8">
    <source>
        <dbReference type="EMBL" id="KNB15520.1"/>
    </source>
</evidence>
<evidence type="ECO:0000256" key="5">
    <source>
        <dbReference type="SAM" id="MobiDB-lite"/>
    </source>
</evidence>
<sequence>MNAPSNRHTRQTRACGACRLRKKKCEGKAPKCETCKRSNKKCTWTHSLITTSKSCGRHGYREHIKLHENRESCDQYGEEVNARGPEPEASSTTENDRTAQTLSLHASSRDSINDKSTAASQKSLEDLNYDKIRRFGEIYFQEWAPLFPALAEIEFEKAFNGFSDNTDPTSRNAHVTQIYLVVDITGILSKGHELEQLPTCAPRWQAVLDATDLEPSIQTFQCFTLSLLCYTKRGDYERLCSYMDRAIGLYKNLFLLAFSKIRSCAQIAPANGPHPHLHSRSSAHENHEGFKVVDAMLSDCLTFLLALLCID</sequence>
<dbReference type="InterPro" id="IPR036864">
    <property type="entry name" value="Zn2-C6_fun-type_DNA-bd_sf"/>
</dbReference>
<evidence type="ECO:0000259" key="6">
    <source>
        <dbReference type="PROSITE" id="PS50048"/>
    </source>
</evidence>